<proteinExistence type="predicted"/>
<evidence type="ECO:0000313" key="2">
    <source>
        <dbReference type="Proteomes" id="UP000199249"/>
    </source>
</evidence>
<sequence>MTAFLIFLGIALATALLAFDTIDNLKSMFQPQPVPVRTGE</sequence>
<dbReference type="AlphaFoldDB" id="A0A1H3JWK6"/>
<protein>
    <submittedName>
        <fullName evidence="1">Uncharacterized protein</fullName>
    </submittedName>
</protein>
<accession>A0A1H3JWK6</accession>
<dbReference type="EMBL" id="FNOV01000008">
    <property type="protein sequence ID" value="SDY43885.1"/>
    <property type="molecule type" value="Genomic_DNA"/>
</dbReference>
<dbReference type="Proteomes" id="UP000199249">
    <property type="component" value="Unassembled WGS sequence"/>
</dbReference>
<keyword evidence="2" id="KW-1185">Reference proteome</keyword>
<name>A0A1H3JWK6_9BACT</name>
<organism evidence="1 2">
    <name type="scientific">Hymenobacter psychrophilus</name>
    <dbReference type="NCBI Taxonomy" id="651662"/>
    <lineage>
        <taxon>Bacteria</taxon>
        <taxon>Pseudomonadati</taxon>
        <taxon>Bacteroidota</taxon>
        <taxon>Cytophagia</taxon>
        <taxon>Cytophagales</taxon>
        <taxon>Hymenobacteraceae</taxon>
        <taxon>Hymenobacter</taxon>
    </lineage>
</organism>
<dbReference type="RefSeq" id="WP_262490447.1">
    <property type="nucleotide sequence ID" value="NZ_FNOV01000008.1"/>
</dbReference>
<evidence type="ECO:0000313" key="1">
    <source>
        <dbReference type="EMBL" id="SDY43885.1"/>
    </source>
</evidence>
<reference evidence="2" key="1">
    <citation type="submission" date="2016-10" db="EMBL/GenBank/DDBJ databases">
        <authorList>
            <person name="Varghese N."/>
            <person name="Submissions S."/>
        </authorList>
    </citation>
    <scope>NUCLEOTIDE SEQUENCE [LARGE SCALE GENOMIC DNA]</scope>
    <source>
        <strain evidence="2">CGMCC 1.8975</strain>
    </source>
</reference>
<gene>
    <name evidence="1" type="ORF">SAMN04488069_108230</name>
</gene>